<dbReference type="AlphaFoldDB" id="A0A1C3H1V9"/>
<name>A0A1C3H1V9_9GAMM</name>
<sequence length="228" mass="25652">MAQAAKEAYLAQAKAENPPPAPAAHPPATEKMQKEDFPEIAPFDIPGQAKKPVVQNECSDFTPAKNALDAMAQLYHHMDYDCLQYASTNNLELLGVPVLTDKMIGGSNYGKIDELVDEYLGKFYITQYINGKSDILYNIKIKISKKFFDAGGNLFDARIFPLDFPPTEERNNIAYIVAVPPESKFNPLDFWGDYAADSLYRWRKENAEIEIISSDAPGGERFTLYFMF</sequence>
<dbReference type="Proteomes" id="UP000190837">
    <property type="component" value="Unassembled WGS sequence"/>
</dbReference>
<feature type="region of interest" description="Disordered" evidence="1">
    <location>
        <begin position="1"/>
        <end position="36"/>
    </location>
</feature>
<dbReference type="EMBL" id="FKLO01000012">
    <property type="protein sequence ID" value="SAM57071.1"/>
    <property type="molecule type" value="Genomic_DNA"/>
</dbReference>
<evidence type="ECO:0000313" key="2">
    <source>
        <dbReference type="EMBL" id="SAM57071.1"/>
    </source>
</evidence>
<evidence type="ECO:0000256" key="1">
    <source>
        <dbReference type="SAM" id="MobiDB-lite"/>
    </source>
</evidence>
<evidence type="ECO:0000313" key="3">
    <source>
        <dbReference type="Proteomes" id="UP000190837"/>
    </source>
</evidence>
<protein>
    <submittedName>
        <fullName evidence="2">Uncharacterized protein</fullName>
    </submittedName>
</protein>
<reference evidence="3" key="1">
    <citation type="submission" date="2016-04" db="EMBL/GenBank/DDBJ databases">
        <authorList>
            <person name="Tagini F."/>
        </authorList>
    </citation>
    <scope>NUCLEOTIDE SEQUENCE [LARGE SCALE GENOMIC DNA]</scope>
    <source>
        <strain evidence="3">CHUV0807</strain>
    </source>
</reference>
<dbReference type="RefSeq" id="WP_143312201.1">
    <property type="nucleotide sequence ID" value="NZ_FKLO01000012.1"/>
</dbReference>
<proteinExistence type="predicted"/>
<accession>A0A1C3H1V9</accession>
<gene>
    <name evidence="2" type="ORF">CHUV0807_0141</name>
</gene>
<feature type="compositionally biased region" description="Low complexity" evidence="1">
    <location>
        <begin position="1"/>
        <end position="16"/>
    </location>
</feature>
<organism evidence="2 3">
    <name type="scientific">Cardiobacterium hominis</name>
    <dbReference type="NCBI Taxonomy" id="2718"/>
    <lineage>
        <taxon>Bacteria</taxon>
        <taxon>Pseudomonadati</taxon>
        <taxon>Pseudomonadota</taxon>
        <taxon>Gammaproteobacteria</taxon>
        <taxon>Cardiobacteriales</taxon>
        <taxon>Cardiobacteriaceae</taxon>
        <taxon>Cardiobacterium</taxon>
    </lineage>
</organism>